<reference evidence="1 2" key="1">
    <citation type="submission" date="2019-09" db="EMBL/GenBank/DDBJ databases">
        <authorList>
            <person name="Depoorter E."/>
        </authorList>
    </citation>
    <scope>NUCLEOTIDE SEQUENCE [LARGE SCALE GENOMIC DNA]</scope>
    <source>
        <strain evidence="1">LMG 24066</strain>
    </source>
</reference>
<evidence type="ECO:0000313" key="2">
    <source>
        <dbReference type="Proteomes" id="UP000494172"/>
    </source>
</evidence>
<dbReference type="EMBL" id="CABVPX010000007">
    <property type="protein sequence ID" value="VWB48546.1"/>
    <property type="molecule type" value="Genomic_DNA"/>
</dbReference>
<organism evidence="1 2">
    <name type="scientific">Burkholderia arboris</name>
    <dbReference type="NCBI Taxonomy" id="488730"/>
    <lineage>
        <taxon>Bacteria</taxon>
        <taxon>Pseudomonadati</taxon>
        <taxon>Pseudomonadota</taxon>
        <taxon>Betaproteobacteria</taxon>
        <taxon>Burkholderiales</taxon>
        <taxon>Burkholderiaceae</taxon>
        <taxon>Burkholderia</taxon>
        <taxon>Burkholderia cepacia complex</taxon>
    </lineage>
</organism>
<comment type="caution">
    <text evidence="1">The sequence shown here is derived from an EMBL/GenBank/DDBJ whole genome shotgun (WGS) entry which is preliminary data.</text>
</comment>
<dbReference type="Proteomes" id="UP000494172">
    <property type="component" value="Unassembled WGS sequence"/>
</dbReference>
<accession>A0A9Q9UQR6</accession>
<sequence length="88" mass="10333">MLVWKARNEPSSLDRKRMSGRAWSWVEVARIGRAVVPEKSLAIRRHALSATLGRFTIFSIHLSQYEKYCSAAGRRYFKKYNFFYTTVL</sequence>
<gene>
    <name evidence="1" type="ORF">BAR24066_02196</name>
</gene>
<proteinExistence type="predicted"/>
<evidence type="ECO:0000313" key="1">
    <source>
        <dbReference type="EMBL" id="VWB48546.1"/>
    </source>
</evidence>
<protein>
    <submittedName>
        <fullName evidence="1">Uncharacterized protein</fullName>
    </submittedName>
</protein>
<dbReference type="AlphaFoldDB" id="A0A9Q9UQR6"/>
<name>A0A9Q9UQR6_9BURK</name>